<evidence type="ECO:0000259" key="10">
    <source>
        <dbReference type="Pfam" id="PF01636"/>
    </source>
</evidence>
<dbReference type="GO" id="GO:0047992">
    <property type="term" value="F:hydroxylysine kinase activity"/>
    <property type="evidence" value="ECO:0007669"/>
    <property type="project" value="UniProtKB-EC"/>
</dbReference>
<dbReference type="InterPro" id="IPR050249">
    <property type="entry name" value="Pseudomonas-type_ThrB"/>
</dbReference>
<organism evidence="11 12">
    <name type="scientific">Magallana gigas</name>
    <name type="common">Pacific oyster</name>
    <name type="synonym">Crassostrea gigas</name>
    <dbReference type="NCBI Taxonomy" id="29159"/>
    <lineage>
        <taxon>Eukaryota</taxon>
        <taxon>Metazoa</taxon>
        <taxon>Spiralia</taxon>
        <taxon>Lophotrochozoa</taxon>
        <taxon>Mollusca</taxon>
        <taxon>Bivalvia</taxon>
        <taxon>Autobranchia</taxon>
        <taxon>Pteriomorphia</taxon>
        <taxon>Ostreida</taxon>
        <taxon>Ostreoidea</taxon>
        <taxon>Ostreidae</taxon>
        <taxon>Magallana</taxon>
    </lineage>
</organism>
<protein>
    <recommendedName>
        <fullName evidence="9">Hydroxylysine kinase</fullName>
        <ecNumber evidence="8">2.7.1.81</ecNumber>
    </recommendedName>
</protein>
<evidence type="ECO:0000256" key="2">
    <source>
        <dbReference type="ARBA" id="ARBA00006219"/>
    </source>
</evidence>
<accession>A0A8W8IY55</accession>
<dbReference type="GO" id="GO:0005737">
    <property type="term" value="C:cytoplasm"/>
    <property type="evidence" value="ECO:0007669"/>
    <property type="project" value="UniProtKB-SubCell"/>
</dbReference>
<evidence type="ECO:0000313" key="11">
    <source>
        <dbReference type="EnsemblMetazoa" id="G15908.1:cds"/>
    </source>
</evidence>
<proteinExistence type="inferred from homology"/>
<dbReference type="InterPro" id="IPR002575">
    <property type="entry name" value="Aminoglycoside_PTrfase"/>
</dbReference>
<evidence type="ECO:0000256" key="6">
    <source>
        <dbReference type="ARBA" id="ARBA00036820"/>
    </source>
</evidence>
<evidence type="ECO:0000256" key="1">
    <source>
        <dbReference type="ARBA" id="ARBA00004496"/>
    </source>
</evidence>
<keyword evidence="3" id="KW-0963">Cytoplasm</keyword>
<dbReference type="InterPro" id="IPR011009">
    <property type="entry name" value="Kinase-like_dom_sf"/>
</dbReference>
<dbReference type="PANTHER" id="PTHR21064:SF1">
    <property type="entry name" value="HYDROXYLYSINE KINASE"/>
    <property type="match status" value="1"/>
</dbReference>
<dbReference type="OrthoDB" id="9973935at2759"/>
<keyword evidence="12" id="KW-1185">Reference proteome</keyword>
<keyword evidence="4" id="KW-0808">Transferase</keyword>
<comment type="similarity">
    <text evidence="2">Belongs to the aminoglycoside phosphotransferase family.</text>
</comment>
<comment type="catalytic activity">
    <reaction evidence="6">
        <text>(5R)-5-hydroxy-L-lysine + GTP = (5R)-5-phosphooxy-L-lysine + GDP + H(+)</text>
        <dbReference type="Rhea" id="RHEA:19049"/>
        <dbReference type="ChEBI" id="CHEBI:15378"/>
        <dbReference type="ChEBI" id="CHEBI:37565"/>
        <dbReference type="ChEBI" id="CHEBI:57882"/>
        <dbReference type="ChEBI" id="CHEBI:58189"/>
        <dbReference type="ChEBI" id="CHEBI:58357"/>
        <dbReference type="EC" id="2.7.1.81"/>
    </reaction>
</comment>
<comment type="function">
    <text evidence="7">Catalyzes the GTP-dependent phosphorylation of 5-hydroxy-L-lysine.</text>
</comment>
<evidence type="ECO:0000313" key="12">
    <source>
        <dbReference type="Proteomes" id="UP000005408"/>
    </source>
</evidence>
<dbReference type="EC" id="2.7.1.81" evidence="8"/>
<sequence length="379" mass="42351">MTDESKAVLNPGEKVQPDVSMEEAGRLLQRLYGMSAIKVDELSSYDDKNFHIHVDTSNEVNLSENGYVLKILNSLDSKFPEAIEAQNRLILHVADRGICTSRPLPNLRNELWSLETLERSGDAKFIVRLFTYVPGKIFLGVRYSPSLVHSVGKLAGKLNAACSDFFDPAFSNYKRIWSLTEVPKLTKFVGCLKDVKKEEAVLKVVKEFDEYVVSNYSTLKKGMIHGDLSDNNILIKSSSSLPGDYEVVGFLDFGDATEAYYVFEIAILICYVMINAGTEDDPIELGGHALAGYLSEFPLSVADLSVLKICIAVRLIQTLVLGAYTASMEPENAAYVLQTQARGWEQLFLLCARSDQEVFDSWDSVLKLYNLTFKFKETV</sequence>
<evidence type="ECO:0000256" key="4">
    <source>
        <dbReference type="ARBA" id="ARBA00022679"/>
    </source>
</evidence>
<dbReference type="Proteomes" id="UP000005408">
    <property type="component" value="Unassembled WGS sequence"/>
</dbReference>
<dbReference type="PANTHER" id="PTHR21064">
    <property type="entry name" value="AMINOGLYCOSIDE PHOSPHOTRANSFERASE DOMAIN-CONTAINING PROTEIN-RELATED"/>
    <property type="match status" value="1"/>
</dbReference>
<dbReference type="EnsemblMetazoa" id="G15908.1">
    <property type="protein sequence ID" value="G15908.1:cds"/>
    <property type="gene ID" value="G15908"/>
</dbReference>
<evidence type="ECO:0000256" key="9">
    <source>
        <dbReference type="ARBA" id="ARBA00040505"/>
    </source>
</evidence>
<dbReference type="SUPFAM" id="SSF56112">
    <property type="entry name" value="Protein kinase-like (PK-like)"/>
    <property type="match status" value="1"/>
</dbReference>
<evidence type="ECO:0000256" key="8">
    <source>
        <dbReference type="ARBA" id="ARBA00038873"/>
    </source>
</evidence>
<dbReference type="FunFam" id="3.90.1200.10:FF:000007">
    <property type="entry name" value="hydroxylysine kinase isoform X1"/>
    <property type="match status" value="1"/>
</dbReference>
<evidence type="ECO:0000256" key="3">
    <source>
        <dbReference type="ARBA" id="ARBA00022490"/>
    </source>
</evidence>
<evidence type="ECO:0000256" key="5">
    <source>
        <dbReference type="ARBA" id="ARBA00022777"/>
    </source>
</evidence>
<evidence type="ECO:0000256" key="7">
    <source>
        <dbReference type="ARBA" id="ARBA00037368"/>
    </source>
</evidence>
<feature type="domain" description="Aminoglycoside phosphotransferase" evidence="10">
    <location>
        <begin position="62"/>
        <end position="294"/>
    </location>
</feature>
<comment type="subcellular location">
    <subcellularLocation>
        <location evidence="1">Cytoplasm</location>
    </subcellularLocation>
</comment>
<name>A0A8W8IY55_MAGGI</name>
<dbReference type="FunFam" id="3.30.200.20:FF:000549">
    <property type="entry name" value="hydroxylysine kinase"/>
    <property type="match status" value="1"/>
</dbReference>
<dbReference type="AlphaFoldDB" id="A0A8W8IY55"/>
<keyword evidence="5" id="KW-0418">Kinase</keyword>
<reference evidence="11" key="1">
    <citation type="submission" date="2022-08" db="UniProtKB">
        <authorList>
            <consortium name="EnsemblMetazoa"/>
        </authorList>
    </citation>
    <scope>IDENTIFICATION</scope>
    <source>
        <strain evidence="11">05x7-T-G4-1.051#20</strain>
    </source>
</reference>
<dbReference type="OMA" id="AAHSCQL"/>
<dbReference type="Gene3D" id="3.90.1200.10">
    <property type="match status" value="1"/>
</dbReference>
<dbReference type="Pfam" id="PF01636">
    <property type="entry name" value="APH"/>
    <property type="match status" value="1"/>
</dbReference>